<dbReference type="EMBL" id="JAEKNQ010000020">
    <property type="protein sequence ID" value="MBJ7602563.1"/>
    <property type="molecule type" value="Genomic_DNA"/>
</dbReference>
<proteinExistence type="predicted"/>
<organism evidence="1 2">
    <name type="scientific">Candidatus Dormiibacter inghamiae</name>
    <dbReference type="NCBI Taxonomy" id="3127013"/>
    <lineage>
        <taxon>Bacteria</taxon>
        <taxon>Bacillati</taxon>
        <taxon>Candidatus Dormiibacterota</taxon>
        <taxon>Candidatus Dormibacteria</taxon>
        <taxon>Candidatus Dormibacterales</taxon>
        <taxon>Candidatus Dormibacteraceae</taxon>
        <taxon>Candidatus Dormiibacter</taxon>
    </lineage>
</organism>
<accession>A0A934KGQ7</accession>
<evidence type="ECO:0000313" key="1">
    <source>
        <dbReference type="EMBL" id="MBJ7602563.1"/>
    </source>
</evidence>
<protein>
    <submittedName>
        <fullName evidence="1">Uncharacterized protein</fullName>
    </submittedName>
</protein>
<evidence type="ECO:0000313" key="2">
    <source>
        <dbReference type="Proteomes" id="UP000620075"/>
    </source>
</evidence>
<dbReference type="RefSeq" id="WP_338177153.1">
    <property type="nucleotide sequence ID" value="NZ_JAEKNQ010000020.1"/>
</dbReference>
<name>A0A934KGQ7_9BACT</name>
<reference evidence="1 2" key="1">
    <citation type="submission" date="2020-10" db="EMBL/GenBank/DDBJ databases">
        <title>Ca. Dormibacterota MAGs.</title>
        <authorList>
            <person name="Montgomery K."/>
        </authorList>
    </citation>
    <scope>NUCLEOTIDE SEQUENCE [LARGE SCALE GENOMIC DNA]</scope>
    <source>
        <strain evidence="1">SC8811_S16_3</strain>
    </source>
</reference>
<dbReference type="AlphaFoldDB" id="A0A934KGQ7"/>
<gene>
    <name evidence="1" type="ORF">JF888_05125</name>
</gene>
<dbReference type="Proteomes" id="UP000620075">
    <property type="component" value="Unassembled WGS sequence"/>
</dbReference>
<comment type="caution">
    <text evidence="1">The sequence shown here is derived from an EMBL/GenBank/DDBJ whole genome shotgun (WGS) entry which is preliminary data.</text>
</comment>
<sequence>MLRLAGITLSDQLLSLPRHGRVLSTSRATCLLKFRPELDTQSAYLEFLEHARVLSYLPDRQHHQLEQELEEFIRSRAPSRRRPPGG</sequence>